<reference evidence="2 3" key="1">
    <citation type="journal article" date="2023" name="Life. Sci Alliance">
        <title>Evolutionary insights into 3D genome organization and epigenetic landscape of Vigna mungo.</title>
        <authorList>
            <person name="Junaid A."/>
            <person name="Singh B."/>
            <person name="Bhatia S."/>
        </authorList>
    </citation>
    <scope>NUCLEOTIDE SEQUENCE [LARGE SCALE GENOMIC DNA]</scope>
    <source>
        <strain evidence="2">Urdbean</strain>
    </source>
</reference>
<name>A0AAQ3NGH7_VIGMU</name>
<dbReference type="GO" id="GO:0005634">
    <property type="term" value="C:nucleus"/>
    <property type="evidence" value="ECO:0007669"/>
    <property type="project" value="TreeGrafter"/>
</dbReference>
<evidence type="ECO:0008006" key="4">
    <source>
        <dbReference type="Google" id="ProtNLM"/>
    </source>
</evidence>
<dbReference type="PANTHER" id="PTHR21563:SF3">
    <property type="entry name" value="ZINC FINGER C3H1 DOMAIN-CONTAINING PROTEIN"/>
    <property type="match status" value="1"/>
</dbReference>
<proteinExistence type="predicted"/>
<evidence type="ECO:0000256" key="1">
    <source>
        <dbReference type="SAM" id="SignalP"/>
    </source>
</evidence>
<feature type="chain" id="PRO_5042870923" description="Secreted protein" evidence="1">
    <location>
        <begin position="18"/>
        <end position="162"/>
    </location>
</feature>
<dbReference type="Proteomes" id="UP001374535">
    <property type="component" value="Chromosome 6"/>
</dbReference>
<dbReference type="EMBL" id="CP144695">
    <property type="protein sequence ID" value="WVZ08545.1"/>
    <property type="molecule type" value="Genomic_DNA"/>
</dbReference>
<sequence length="162" mass="17904">MTAPMATVLQLIHFGHFACMSCVENATMMSVPGNMPRTMVLKTFRTLILIMQGRLPLHQQNCNGVAKVPKFHKATILPTYLVGLDTLKADQFAYKPVVAHRNAQCWQKHFTLTLATSSLLGNGVPVNGPLLRGGNERIEVHGAWNKQLSSFHWRSGSGVCCF</sequence>
<dbReference type="AlphaFoldDB" id="A0AAQ3NGH7"/>
<dbReference type="PANTHER" id="PTHR21563">
    <property type="entry name" value="ZINC FINGER C3H1 DOMAIN-CONTAINING PROTEIN"/>
    <property type="match status" value="1"/>
</dbReference>
<gene>
    <name evidence="2" type="ORF">V8G54_021891</name>
</gene>
<evidence type="ECO:0000313" key="2">
    <source>
        <dbReference type="EMBL" id="WVZ08545.1"/>
    </source>
</evidence>
<keyword evidence="1" id="KW-0732">Signal</keyword>
<keyword evidence="3" id="KW-1185">Reference proteome</keyword>
<feature type="signal peptide" evidence="1">
    <location>
        <begin position="1"/>
        <end position="17"/>
    </location>
</feature>
<organism evidence="2 3">
    <name type="scientific">Vigna mungo</name>
    <name type="common">Black gram</name>
    <name type="synonym">Phaseolus mungo</name>
    <dbReference type="NCBI Taxonomy" id="3915"/>
    <lineage>
        <taxon>Eukaryota</taxon>
        <taxon>Viridiplantae</taxon>
        <taxon>Streptophyta</taxon>
        <taxon>Embryophyta</taxon>
        <taxon>Tracheophyta</taxon>
        <taxon>Spermatophyta</taxon>
        <taxon>Magnoliopsida</taxon>
        <taxon>eudicotyledons</taxon>
        <taxon>Gunneridae</taxon>
        <taxon>Pentapetalae</taxon>
        <taxon>rosids</taxon>
        <taxon>fabids</taxon>
        <taxon>Fabales</taxon>
        <taxon>Fabaceae</taxon>
        <taxon>Papilionoideae</taxon>
        <taxon>50 kb inversion clade</taxon>
        <taxon>NPAAA clade</taxon>
        <taxon>indigoferoid/millettioid clade</taxon>
        <taxon>Phaseoleae</taxon>
        <taxon>Vigna</taxon>
    </lineage>
</organism>
<accession>A0AAQ3NGH7</accession>
<protein>
    <recommendedName>
        <fullName evidence="4">Secreted protein</fullName>
    </recommendedName>
</protein>
<dbReference type="InterPro" id="IPR039278">
    <property type="entry name" value="Red1"/>
</dbReference>
<evidence type="ECO:0000313" key="3">
    <source>
        <dbReference type="Proteomes" id="UP001374535"/>
    </source>
</evidence>
<dbReference type="GO" id="GO:0000178">
    <property type="term" value="C:exosome (RNase complex)"/>
    <property type="evidence" value="ECO:0007669"/>
    <property type="project" value="TreeGrafter"/>
</dbReference>